<sequence>MHVNRVLGKQKVAVEKAQSYYLKEKGVFKEAVREMTWDLMSICHVPVAHIDSVIHTVAKGFGIDVKDSMDKHSASCITLEGQVTLDMQLVHEIHNTGGLTISGDGTTDKHLNYESKHGLLVTPTYSMDLDAPVMNTIPTQCFFSINAAVDHKSETQLQGWKDLVKRMYKVYNESPLGHHRPFNPLEFAQLVAGMNTDHAEDQKKLFRLFETWKASCKREMCGAEAILSASLADLIPLLWKEAEQNVADAGGLAGWEALSPDE</sequence>
<reference evidence="2" key="2">
    <citation type="submission" date="2015-01" db="EMBL/GenBank/DDBJ databases">
        <title>Evolutionary Origins and Diversification of the Mycorrhizal Mutualists.</title>
        <authorList>
            <consortium name="DOE Joint Genome Institute"/>
            <consortium name="Mycorrhizal Genomics Consortium"/>
            <person name="Kohler A."/>
            <person name="Kuo A."/>
            <person name="Nagy L.G."/>
            <person name="Floudas D."/>
            <person name="Copeland A."/>
            <person name="Barry K.W."/>
            <person name="Cichocki N."/>
            <person name="Veneault-Fourrey C."/>
            <person name="LaButti K."/>
            <person name="Lindquist E.A."/>
            <person name="Lipzen A."/>
            <person name="Lundell T."/>
            <person name="Morin E."/>
            <person name="Murat C."/>
            <person name="Riley R."/>
            <person name="Ohm R."/>
            <person name="Sun H."/>
            <person name="Tunlid A."/>
            <person name="Henrissat B."/>
            <person name="Grigoriev I.V."/>
            <person name="Hibbett D.S."/>
            <person name="Martin F."/>
        </authorList>
    </citation>
    <scope>NUCLEOTIDE SEQUENCE [LARGE SCALE GENOMIC DNA]</scope>
    <source>
        <strain evidence="2">F 1598</strain>
    </source>
</reference>
<dbReference type="EMBL" id="KN832977">
    <property type="protein sequence ID" value="KIM88216.1"/>
    <property type="molecule type" value="Genomic_DNA"/>
</dbReference>
<evidence type="ECO:0000313" key="2">
    <source>
        <dbReference type="Proteomes" id="UP000054166"/>
    </source>
</evidence>
<dbReference type="OrthoDB" id="3052721at2759"/>
<protein>
    <submittedName>
        <fullName evidence="1">Uncharacterized protein</fullName>
    </submittedName>
</protein>
<reference evidence="1 2" key="1">
    <citation type="submission" date="2014-04" db="EMBL/GenBank/DDBJ databases">
        <authorList>
            <consortium name="DOE Joint Genome Institute"/>
            <person name="Kuo A."/>
            <person name="Tarkka M."/>
            <person name="Buscot F."/>
            <person name="Kohler A."/>
            <person name="Nagy L.G."/>
            <person name="Floudas D."/>
            <person name="Copeland A."/>
            <person name="Barry K.W."/>
            <person name="Cichocki N."/>
            <person name="Veneault-Fourrey C."/>
            <person name="LaButti K."/>
            <person name="Lindquist E.A."/>
            <person name="Lipzen A."/>
            <person name="Lundell T."/>
            <person name="Morin E."/>
            <person name="Murat C."/>
            <person name="Sun H."/>
            <person name="Tunlid A."/>
            <person name="Henrissat B."/>
            <person name="Grigoriev I.V."/>
            <person name="Hibbett D.S."/>
            <person name="Martin F."/>
            <person name="Nordberg H.P."/>
            <person name="Cantor M.N."/>
            <person name="Hua S.X."/>
        </authorList>
    </citation>
    <scope>NUCLEOTIDE SEQUENCE [LARGE SCALE GENOMIC DNA]</scope>
    <source>
        <strain evidence="1 2">F 1598</strain>
    </source>
</reference>
<evidence type="ECO:0000313" key="1">
    <source>
        <dbReference type="EMBL" id="KIM88216.1"/>
    </source>
</evidence>
<organism evidence="1 2">
    <name type="scientific">Piloderma croceum (strain F 1598)</name>
    <dbReference type="NCBI Taxonomy" id="765440"/>
    <lineage>
        <taxon>Eukaryota</taxon>
        <taxon>Fungi</taxon>
        <taxon>Dikarya</taxon>
        <taxon>Basidiomycota</taxon>
        <taxon>Agaricomycotina</taxon>
        <taxon>Agaricomycetes</taxon>
        <taxon>Agaricomycetidae</taxon>
        <taxon>Atheliales</taxon>
        <taxon>Atheliaceae</taxon>
        <taxon>Piloderma</taxon>
    </lineage>
</organism>
<dbReference type="AlphaFoldDB" id="A0A0C3GC46"/>
<dbReference type="HOGENOM" id="CLU_073239_0_0_1"/>
<keyword evidence="2" id="KW-1185">Reference proteome</keyword>
<dbReference type="InParanoid" id="A0A0C3GC46"/>
<dbReference type="Proteomes" id="UP000054166">
    <property type="component" value="Unassembled WGS sequence"/>
</dbReference>
<proteinExistence type="predicted"/>
<gene>
    <name evidence="1" type="ORF">PILCRDRAFT_3255</name>
</gene>
<name>A0A0C3GC46_PILCF</name>
<dbReference type="STRING" id="765440.A0A0C3GC46"/>
<accession>A0A0C3GC46</accession>